<dbReference type="EMBL" id="JGVH01000067">
    <property type="protein sequence ID" value="KER01857.1"/>
    <property type="molecule type" value="Genomic_DNA"/>
</dbReference>
<dbReference type="Proteomes" id="UP000028002">
    <property type="component" value="Unassembled WGS sequence"/>
</dbReference>
<dbReference type="Pfam" id="PF05785">
    <property type="entry name" value="CNF1"/>
    <property type="match status" value="1"/>
</dbReference>
<dbReference type="PATRIC" id="fig|1393735.3.peg.3586"/>
<sequence length="337" mass="36657">MFKRANSQTTSRRRSKNTAKISPLSDFSDGNEPLTLQPVKKDHESKQTKGLKQFLADRELNKGHISPLKNRGLLVGSEEAPINLPAIAHRYDSHHQLAQPMPLKDSHANHKNPFHGVIAGFSGDQVTSSESGSATIGVHWGENTLDPNIIGINVVNGASGTVGIKIALEDIQPECPVIITSGALSGCTMMYAVKDNDFFAYHTGQKPGDDEWKTGRQGVVTTNQSHQALLPDSEPVTVGEHNNDLVNIFAKYDQSVITYMGKPGVVIDNTAENVSVFNYDEIKPEKLAIRAGYSYALLARDDKGKVNVKVLSEDAIVSPGKKGNTIKVINSLKKRLL</sequence>
<organism evidence="3 4">
    <name type="scientific">Photorhabdus temperata subsp. temperata Meg1</name>
    <dbReference type="NCBI Taxonomy" id="1393735"/>
    <lineage>
        <taxon>Bacteria</taxon>
        <taxon>Pseudomonadati</taxon>
        <taxon>Pseudomonadota</taxon>
        <taxon>Gammaproteobacteria</taxon>
        <taxon>Enterobacterales</taxon>
        <taxon>Morganellaceae</taxon>
        <taxon>Photorhabdus</taxon>
    </lineage>
</organism>
<gene>
    <name evidence="3" type="ORF">MEG1DRAFT_03506</name>
</gene>
<evidence type="ECO:0000313" key="4">
    <source>
        <dbReference type="Proteomes" id="UP000028002"/>
    </source>
</evidence>
<accession>A0A081RT54</accession>
<dbReference type="Gene3D" id="3.60.100.10">
    <property type="entry name" value="Cytotoxic necrotizing factor, Rho-activating domain"/>
    <property type="match status" value="1"/>
</dbReference>
<feature type="compositionally biased region" description="Polar residues" evidence="1">
    <location>
        <begin position="1"/>
        <end position="10"/>
    </location>
</feature>
<dbReference type="RefSeq" id="WP_036840741.1">
    <property type="nucleotide sequence ID" value="NZ_CAWLUD010000067.1"/>
</dbReference>
<proteinExistence type="predicted"/>
<feature type="region of interest" description="Disordered" evidence="1">
    <location>
        <begin position="1"/>
        <end position="50"/>
    </location>
</feature>
<dbReference type="InterPro" id="IPR011324">
    <property type="entry name" value="Cytotoxic_necrot_fac-like_cat"/>
</dbReference>
<protein>
    <submittedName>
        <fullName evidence="3">Rho-activating domain of cytotoxic necrotizing factor</fullName>
    </submittedName>
</protein>
<comment type="caution">
    <text evidence="3">The sequence shown here is derived from an EMBL/GenBank/DDBJ whole genome shotgun (WGS) entry which is preliminary data.</text>
</comment>
<evidence type="ECO:0000256" key="1">
    <source>
        <dbReference type="SAM" id="MobiDB-lite"/>
    </source>
</evidence>
<dbReference type="AlphaFoldDB" id="A0A081RT54"/>
<name>A0A081RT54_PHOTE</name>
<dbReference type="InterPro" id="IPR008430">
    <property type="entry name" value="CNF_Rho-act"/>
</dbReference>
<dbReference type="SUPFAM" id="SSF64438">
    <property type="entry name" value="CNF1/YfiH-like putative cysteine hydrolases"/>
    <property type="match status" value="1"/>
</dbReference>
<dbReference type="InterPro" id="IPR037040">
    <property type="entry name" value="CNF_Rho-act_sf"/>
</dbReference>
<feature type="domain" description="Cytotoxic necrotizing factor Rho-activating" evidence="2">
    <location>
        <begin position="59"/>
        <end position="318"/>
    </location>
</feature>
<evidence type="ECO:0000313" key="3">
    <source>
        <dbReference type="EMBL" id="KER01857.1"/>
    </source>
</evidence>
<reference evidence="3 4" key="1">
    <citation type="submission" date="2014-03" db="EMBL/GenBank/DDBJ databases">
        <title>Draft Genome of Photorhabdus temperata Meg1.</title>
        <authorList>
            <person name="Hurst S.G.IV."/>
            <person name="Morris K."/>
            <person name="Thomas K."/>
            <person name="Tisa L.S."/>
        </authorList>
    </citation>
    <scope>NUCLEOTIDE SEQUENCE [LARGE SCALE GENOMIC DNA]</scope>
    <source>
        <strain evidence="3 4">Meg1</strain>
    </source>
</reference>
<dbReference type="CDD" id="cd16834">
    <property type="entry name" value="CNF1-like"/>
    <property type="match status" value="1"/>
</dbReference>
<evidence type="ECO:0000259" key="2">
    <source>
        <dbReference type="Pfam" id="PF05785"/>
    </source>
</evidence>